<dbReference type="InterPro" id="IPR038626">
    <property type="entry name" value="Rof-like_sf"/>
</dbReference>
<evidence type="ECO:0000313" key="1">
    <source>
        <dbReference type="EMBL" id="NME66549.1"/>
    </source>
</evidence>
<comment type="caution">
    <text evidence="1">The sequence shown here is derived from an EMBL/GenBank/DDBJ whole genome shotgun (WGS) entry which is preliminary data.</text>
</comment>
<evidence type="ECO:0000313" key="2">
    <source>
        <dbReference type="Proteomes" id="UP000576082"/>
    </source>
</evidence>
<accession>A0A7X9NZ25</accession>
<dbReference type="RefSeq" id="WP_169654297.1">
    <property type="nucleotide sequence ID" value="NZ_JABANE010000002.1"/>
</dbReference>
<name>A0A7X9NZ25_9BACT</name>
<dbReference type="AlphaFoldDB" id="A0A7X9NZ25"/>
<keyword evidence="2" id="KW-1185">Reference proteome</keyword>
<dbReference type="InterPro" id="IPR009778">
    <property type="entry name" value="ROF"/>
</dbReference>
<protein>
    <recommendedName>
        <fullName evidence="3">Rho-binding antiterminator</fullName>
    </recommendedName>
</protein>
<evidence type="ECO:0008006" key="3">
    <source>
        <dbReference type="Google" id="ProtNLM"/>
    </source>
</evidence>
<organism evidence="1 2">
    <name type="scientific">Flammeovirga aprica JL-4</name>
    <dbReference type="NCBI Taxonomy" id="694437"/>
    <lineage>
        <taxon>Bacteria</taxon>
        <taxon>Pseudomonadati</taxon>
        <taxon>Bacteroidota</taxon>
        <taxon>Cytophagia</taxon>
        <taxon>Cytophagales</taxon>
        <taxon>Flammeovirgaceae</taxon>
        <taxon>Flammeovirga</taxon>
    </lineage>
</organism>
<proteinExistence type="predicted"/>
<reference evidence="1 2" key="1">
    <citation type="submission" date="2020-04" db="EMBL/GenBank/DDBJ databases">
        <title>Flammeovirga sp. SR4, a novel species isolated from seawater.</title>
        <authorList>
            <person name="Wang X."/>
        </authorList>
    </citation>
    <scope>NUCLEOTIDE SEQUENCE [LARGE SCALE GENOMIC DNA]</scope>
    <source>
        <strain evidence="1 2">ATCC 23126</strain>
    </source>
</reference>
<dbReference type="SUPFAM" id="SSF101744">
    <property type="entry name" value="Rof/RNase P subunit-like"/>
    <property type="match status" value="1"/>
</dbReference>
<dbReference type="InterPro" id="IPR023534">
    <property type="entry name" value="Rof/RNase_P-like"/>
</dbReference>
<dbReference type="Gene3D" id="2.30.30.400">
    <property type="entry name" value="Rof-like"/>
    <property type="match status" value="1"/>
</dbReference>
<dbReference type="Proteomes" id="UP000576082">
    <property type="component" value="Unassembled WGS sequence"/>
</dbReference>
<dbReference type="Pfam" id="PF07073">
    <property type="entry name" value="ROF"/>
    <property type="match status" value="1"/>
</dbReference>
<dbReference type="EMBL" id="JABANE010000002">
    <property type="protein sequence ID" value="NME66549.1"/>
    <property type="molecule type" value="Genomic_DNA"/>
</dbReference>
<sequence>MSENKKYKPIACATYDQYEIWAMHGTVLHFQLKDREVKAKIKTLTVVDKVEYAVLDNEDKVRLDEIVEVSAV</sequence>
<gene>
    <name evidence="1" type="ORF">HHU12_01110</name>
</gene>